<evidence type="ECO:0000313" key="2">
    <source>
        <dbReference type="Proteomes" id="UP001059597"/>
    </source>
</evidence>
<keyword evidence="2" id="KW-1185">Reference proteome</keyword>
<organism evidence="1 2">
    <name type="scientific">Streptomyces nigrescens</name>
    <dbReference type="NCBI Taxonomy" id="1920"/>
    <lineage>
        <taxon>Bacteria</taxon>
        <taxon>Bacillati</taxon>
        <taxon>Actinomycetota</taxon>
        <taxon>Actinomycetes</taxon>
        <taxon>Kitasatosporales</taxon>
        <taxon>Streptomycetaceae</taxon>
        <taxon>Streptomyces</taxon>
    </lineage>
</organism>
<dbReference type="EMBL" id="AP026073">
    <property type="protein sequence ID" value="BDM72641.1"/>
    <property type="molecule type" value="Genomic_DNA"/>
</dbReference>
<evidence type="ECO:0008006" key="3">
    <source>
        <dbReference type="Google" id="ProtNLM"/>
    </source>
</evidence>
<evidence type="ECO:0000313" key="1">
    <source>
        <dbReference type="EMBL" id="BDM72641.1"/>
    </source>
</evidence>
<reference evidence="1" key="1">
    <citation type="submission" date="2022-06" db="EMBL/GenBank/DDBJ databases">
        <title>Complete genome sequence of Streptomyces nigrescens HEK616.</title>
        <authorList>
            <person name="Asamizu S."/>
            <person name="Onaka H."/>
        </authorList>
    </citation>
    <scope>NUCLEOTIDE SEQUENCE</scope>
    <source>
        <strain evidence="1">HEK616</strain>
    </source>
</reference>
<name>A0ABN6R6Y8_STRNI</name>
<protein>
    <recommendedName>
        <fullName evidence="3">Secreted protein</fullName>
    </recommendedName>
</protein>
<proteinExistence type="predicted"/>
<sequence length="106" mass="11714">MSNATARFLLLLLRLLLPAQGRHRTDRTQPAARREDAPTLALPRVPVRQPGLLRGEDAALIRPYVLTTGELYARRLQSRPGRALWLAVDGVDAGPRRIRGVEVAAC</sequence>
<accession>A0ABN6R6Y8</accession>
<dbReference type="Proteomes" id="UP001059597">
    <property type="component" value="Chromosome"/>
</dbReference>
<gene>
    <name evidence="1" type="ORF">HEK616_61280</name>
</gene>